<dbReference type="PANTHER" id="PTHR22696:SF1">
    <property type="entry name" value="E3 UBIQUITIN-PROTEIN LIGASE RNF26"/>
    <property type="match status" value="1"/>
</dbReference>
<keyword evidence="5" id="KW-0472">Membrane</keyword>
<reference evidence="8" key="1">
    <citation type="journal article" date="2023" name="Mol. Biol. Evol.">
        <title>Third-Generation Sequencing Reveals the Adaptive Role of the Epigenome in Three Deep-Sea Polychaetes.</title>
        <authorList>
            <person name="Perez M."/>
            <person name="Aroh O."/>
            <person name="Sun Y."/>
            <person name="Lan Y."/>
            <person name="Juniper S.K."/>
            <person name="Young C.R."/>
            <person name="Angers B."/>
            <person name="Qian P.Y."/>
        </authorList>
    </citation>
    <scope>NUCLEOTIDE SEQUENCE</scope>
    <source>
        <strain evidence="8">R07B-5</strain>
    </source>
</reference>
<keyword evidence="5" id="KW-1133">Transmembrane helix</keyword>
<feature type="transmembrane region" description="Helical" evidence="5">
    <location>
        <begin position="66"/>
        <end position="91"/>
    </location>
</feature>
<evidence type="ECO:0000313" key="9">
    <source>
        <dbReference type="Proteomes" id="UP001209878"/>
    </source>
</evidence>
<feature type="signal peptide" evidence="6">
    <location>
        <begin position="1"/>
        <end position="17"/>
    </location>
</feature>
<organism evidence="8 9">
    <name type="scientific">Ridgeia piscesae</name>
    <name type="common">Tubeworm</name>
    <dbReference type="NCBI Taxonomy" id="27915"/>
    <lineage>
        <taxon>Eukaryota</taxon>
        <taxon>Metazoa</taxon>
        <taxon>Spiralia</taxon>
        <taxon>Lophotrochozoa</taxon>
        <taxon>Annelida</taxon>
        <taxon>Polychaeta</taxon>
        <taxon>Sedentaria</taxon>
        <taxon>Canalipalpata</taxon>
        <taxon>Sabellida</taxon>
        <taxon>Siboglinidae</taxon>
        <taxon>Ridgeia</taxon>
    </lineage>
</organism>
<feature type="region of interest" description="Disordered" evidence="4">
    <location>
        <begin position="303"/>
        <end position="349"/>
    </location>
</feature>
<evidence type="ECO:0000256" key="6">
    <source>
        <dbReference type="SAM" id="SignalP"/>
    </source>
</evidence>
<dbReference type="GO" id="GO:0008270">
    <property type="term" value="F:zinc ion binding"/>
    <property type="evidence" value="ECO:0007669"/>
    <property type="project" value="UniProtKB-KW"/>
</dbReference>
<dbReference type="GO" id="GO:0016567">
    <property type="term" value="P:protein ubiquitination"/>
    <property type="evidence" value="ECO:0007669"/>
    <property type="project" value="TreeGrafter"/>
</dbReference>
<sequence length="447" mass="49257">MLSCFVEIVNFVAVALQSVVHVNYSVVSGLFKCVGYATKVTATLVSRLTHAGVDVFCHLLQLVGEVTVFCLSAVRLLYSFVLFLGHLASLLVGGIETVALYFANVLPAALLLIWSSFTCAGNQLAATFASALRGLSGGGLQMYEMCAVVASYTSTIVAHITVEASKNIAACFETVTSYSALAGVNTIYVLKQTCAYVVSVFETPMIQVRSAVLPLVSYMRTWIQSYHCTTCFLFNCTALLLLVLMLTTLLIIMAISRKLSNTQTLRDFMFPSFYNRDNINVQPPIDDTFDGSDDELAIEQSLADTQSETGTESATESDADSFDVSEMESTDFSSTEDEFDDENDENNPNVVNIQLPEPRTRARTPSVLSKLADRTNFEEVGRILESERDKRLCVVCQDQEKNVLMLPCKHMCLCVNCAHSIASSRTRMRRICPLCRAPFHTVMNVYV</sequence>
<feature type="chain" id="PRO_5041914025" description="RING-type domain-containing protein" evidence="6">
    <location>
        <begin position="18"/>
        <end position="447"/>
    </location>
</feature>
<accession>A0AAD9UGK4</accession>
<dbReference type="Gene3D" id="3.30.40.10">
    <property type="entry name" value="Zinc/RING finger domain, C3HC4 (zinc finger)"/>
    <property type="match status" value="1"/>
</dbReference>
<dbReference type="SMART" id="SM00184">
    <property type="entry name" value="RING"/>
    <property type="match status" value="1"/>
</dbReference>
<dbReference type="PROSITE" id="PS50089">
    <property type="entry name" value="ZF_RING_2"/>
    <property type="match status" value="1"/>
</dbReference>
<keyword evidence="5" id="KW-0812">Transmembrane</keyword>
<proteinExistence type="predicted"/>
<dbReference type="Proteomes" id="UP001209878">
    <property type="component" value="Unassembled WGS sequence"/>
</dbReference>
<evidence type="ECO:0000313" key="8">
    <source>
        <dbReference type="EMBL" id="KAK2188599.1"/>
    </source>
</evidence>
<name>A0AAD9UGK4_RIDPI</name>
<dbReference type="AlphaFoldDB" id="A0AAD9UGK4"/>
<evidence type="ECO:0000256" key="2">
    <source>
        <dbReference type="ARBA" id="ARBA00022833"/>
    </source>
</evidence>
<keyword evidence="1 3" id="KW-0479">Metal-binding</keyword>
<evidence type="ECO:0000259" key="7">
    <source>
        <dbReference type="PROSITE" id="PS50089"/>
    </source>
</evidence>
<dbReference type="PANTHER" id="PTHR22696">
    <property type="entry name" value="E3 UBIQUITIN-PROTEIN LIGASE RNF26"/>
    <property type="match status" value="1"/>
</dbReference>
<dbReference type="EMBL" id="JAODUO010000127">
    <property type="protein sequence ID" value="KAK2188599.1"/>
    <property type="molecule type" value="Genomic_DNA"/>
</dbReference>
<feature type="transmembrane region" description="Helical" evidence="5">
    <location>
        <begin position="98"/>
        <end position="117"/>
    </location>
</feature>
<evidence type="ECO:0000256" key="1">
    <source>
        <dbReference type="ARBA" id="ARBA00022771"/>
    </source>
</evidence>
<evidence type="ECO:0000256" key="5">
    <source>
        <dbReference type="SAM" id="Phobius"/>
    </source>
</evidence>
<feature type="transmembrane region" description="Helical" evidence="5">
    <location>
        <begin position="232"/>
        <end position="256"/>
    </location>
</feature>
<keyword evidence="9" id="KW-1185">Reference proteome</keyword>
<keyword evidence="2" id="KW-0862">Zinc</keyword>
<dbReference type="SUPFAM" id="SSF57850">
    <property type="entry name" value="RING/U-box"/>
    <property type="match status" value="1"/>
</dbReference>
<gene>
    <name evidence="8" type="ORF">NP493_127g02020</name>
</gene>
<dbReference type="GO" id="GO:0061630">
    <property type="term" value="F:ubiquitin protein ligase activity"/>
    <property type="evidence" value="ECO:0007669"/>
    <property type="project" value="TreeGrafter"/>
</dbReference>
<evidence type="ECO:0000256" key="3">
    <source>
        <dbReference type="PROSITE-ProRule" id="PRU00175"/>
    </source>
</evidence>
<dbReference type="GO" id="GO:0006511">
    <property type="term" value="P:ubiquitin-dependent protein catabolic process"/>
    <property type="evidence" value="ECO:0007669"/>
    <property type="project" value="TreeGrafter"/>
</dbReference>
<feature type="domain" description="RING-type" evidence="7">
    <location>
        <begin position="393"/>
        <end position="436"/>
    </location>
</feature>
<feature type="compositionally biased region" description="Polar residues" evidence="4">
    <location>
        <begin position="303"/>
        <end position="314"/>
    </location>
</feature>
<protein>
    <recommendedName>
        <fullName evidence="7">RING-type domain-containing protein</fullName>
    </recommendedName>
</protein>
<feature type="compositionally biased region" description="Acidic residues" evidence="4">
    <location>
        <begin position="315"/>
        <end position="345"/>
    </location>
</feature>
<keyword evidence="1 3" id="KW-0863">Zinc-finger</keyword>
<evidence type="ECO:0000256" key="4">
    <source>
        <dbReference type="SAM" id="MobiDB-lite"/>
    </source>
</evidence>
<dbReference type="Pfam" id="PF13920">
    <property type="entry name" value="zf-C3HC4_3"/>
    <property type="match status" value="1"/>
</dbReference>
<comment type="caution">
    <text evidence="8">The sequence shown here is derived from an EMBL/GenBank/DDBJ whole genome shotgun (WGS) entry which is preliminary data.</text>
</comment>
<dbReference type="InterPro" id="IPR013083">
    <property type="entry name" value="Znf_RING/FYVE/PHD"/>
</dbReference>
<dbReference type="InterPro" id="IPR001841">
    <property type="entry name" value="Znf_RING"/>
</dbReference>
<keyword evidence="6" id="KW-0732">Signal</keyword>